<protein>
    <submittedName>
        <fullName evidence="2">Predicted thiol-disulfide oxidoreductase YuxK, DCC family</fullName>
    </submittedName>
</protein>
<evidence type="ECO:0000256" key="1">
    <source>
        <dbReference type="SAM" id="MobiDB-lite"/>
    </source>
</evidence>
<dbReference type="Pfam" id="PF04134">
    <property type="entry name" value="DCC1-like"/>
    <property type="match status" value="1"/>
</dbReference>
<feature type="compositionally biased region" description="Acidic residues" evidence="1">
    <location>
        <begin position="8"/>
        <end position="21"/>
    </location>
</feature>
<dbReference type="RefSeq" id="WP_089819045.1">
    <property type="nucleotide sequence ID" value="NZ_FOZK01000005.1"/>
</dbReference>
<dbReference type="Proteomes" id="UP000199062">
    <property type="component" value="Unassembled WGS sequence"/>
</dbReference>
<reference evidence="2 3" key="1">
    <citation type="submission" date="2016-10" db="EMBL/GenBank/DDBJ databases">
        <authorList>
            <person name="de Groot N.N."/>
        </authorList>
    </citation>
    <scope>NUCLEOTIDE SEQUENCE [LARGE SCALE GENOMIC DNA]</scope>
    <source>
        <strain evidence="2 3">CGMCC 1.10457</strain>
    </source>
</reference>
<dbReference type="EMBL" id="FOZK01000005">
    <property type="protein sequence ID" value="SFS12045.1"/>
    <property type="molecule type" value="Genomic_DNA"/>
</dbReference>
<organism evidence="2 3">
    <name type="scientific">Halomicrobium zhouii</name>
    <dbReference type="NCBI Taxonomy" id="767519"/>
    <lineage>
        <taxon>Archaea</taxon>
        <taxon>Methanobacteriati</taxon>
        <taxon>Methanobacteriota</taxon>
        <taxon>Stenosarchaea group</taxon>
        <taxon>Halobacteria</taxon>
        <taxon>Halobacteriales</taxon>
        <taxon>Haloarculaceae</taxon>
        <taxon>Halomicrobium</taxon>
    </lineage>
</organism>
<dbReference type="GO" id="GO:0015035">
    <property type="term" value="F:protein-disulfide reductase activity"/>
    <property type="evidence" value="ECO:0007669"/>
    <property type="project" value="InterPro"/>
</dbReference>
<evidence type="ECO:0000313" key="3">
    <source>
        <dbReference type="Proteomes" id="UP000199062"/>
    </source>
</evidence>
<evidence type="ECO:0000313" key="2">
    <source>
        <dbReference type="EMBL" id="SFS12045.1"/>
    </source>
</evidence>
<accession>A0A1I6M8K2</accession>
<dbReference type="STRING" id="767519.SAMN05216559_4002"/>
<dbReference type="InterPro" id="IPR007263">
    <property type="entry name" value="DCC1-like"/>
</dbReference>
<name>A0A1I6M8K2_9EURY</name>
<keyword evidence="3" id="KW-1185">Reference proteome</keyword>
<dbReference type="OrthoDB" id="340558at2157"/>
<sequence length="167" mass="18549">MSRSDSPSTDDADQTADESDLLADVPPTDEHPILLFDGVCNLCNSIVQFVVERDAAGTFRFASLQSPVGQALLEEHDLPTDDFDTFVLIEDGEAYTKSEGGLRAARHFDGLYPLLRHFLLVPRPIRDRVYELVANNRYDWFGRKDACMLPSGDVGERFLDDGVGPEA</sequence>
<dbReference type="InterPro" id="IPR052927">
    <property type="entry name" value="DCC_oxidoreductase"/>
</dbReference>
<dbReference type="PANTHER" id="PTHR33639:SF2">
    <property type="entry name" value="DUF393 DOMAIN-CONTAINING PROTEIN"/>
    <property type="match status" value="1"/>
</dbReference>
<feature type="region of interest" description="Disordered" evidence="1">
    <location>
        <begin position="1"/>
        <end position="25"/>
    </location>
</feature>
<dbReference type="AlphaFoldDB" id="A0A1I6M8K2"/>
<proteinExistence type="predicted"/>
<dbReference type="PANTHER" id="PTHR33639">
    <property type="entry name" value="THIOL-DISULFIDE OXIDOREDUCTASE DCC"/>
    <property type="match status" value="1"/>
</dbReference>
<gene>
    <name evidence="2" type="ORF">SAMN05216559_4002</name>
</gene>